<evidence type="ECO:0000313" key="3">
    <source>
        <dbReference type="Proteomes" id="UP000051295"/>
    </source>
</evidence>
<dbReference type="PANTHER" id="PTHR43329">
    <property type="entry name" value="EPOXIDE HYDROLASE"/>
    <property type="match status" value="1"/>
</dbReference>
<keyword evidence="3" id="KW-1185">Reference proteome</keyword>
<sequence length="288" mass="31498">MPILGFRHDTAQVNGTRMAYSIGGAGPPLLLLHGFPQTRALWARVAPALAQTHTVVCPDLRGYGDSGKPRDVAAYSFREMARDQVALMSHLGHDSFAVAGHDRGGRVAHRLALDAPDAVTRLCLMDIVPTHTLLTELRMDVAQSYYHWFFLAQPGALIEDMIAADPDAYFHSCLTGWGAAALEDFDPDQLAAYRASWRNRDTIRGMCNDYRAAIAHDVHHDAADLGARIACPTLILYGRNGAMARHYDVPATWAAKCADMQAGTVPGGHFFIDTAPEPTITALRKFFD</sequence>
<dbReference type="OrthoDB" id="9804723at2"/>
<dbReference type="SUPFAM" id="SSF53474">
    <property type="entry name" value="alpha/beta-Hydrolases"/>
    <property type="match status" value="1"/>
</dbReference>
<feature type="domain" description="AB hydrolase-1" evidence="1">
    <location>
        <begin position="27"/>
        <end position="275"/>
    </location>
</feature>
<dbReference type="STRING" id="1641875.XM53_12970"/>
<accession>A0A0T5NTA9</accession>
<organism evidence="2 3">
    <name type="scientific">Roseovarius atlanticus</name>
    <dbReference type="NCBI Taxonomy" id="1641875"/>
    <lineage>
        <taxon>Bacteria</taxon>
        <taxon>Pseudomonadati</taxon>
        <taxon>Pseudomonadota</taxon>
        <taxon>Alphaproteobacteria</taxon>
        <taxon>Rhodobacterales</taxon>
        <taxon>Roseobacteraceae</taxon>
        <taxon>Roseovarius</taxon>
    </lineage>
</organism>
<protein>
    <submittedName>
        <fullName evidence="2">Alpha/beta hydrolase</fullName>
    </submittedName>
</protein>
<name>A0A0T5NTA9_9RHOB</name>
<dbReference type="PATRIC" id="fig|1641875.4.peg.389"/>
<dbReference type="GO" id="GO:0016787">
    <property type="term" value="F:hydrolase activity"/>
    <property type="evidence" value="ECO:0007669"/>
    <property type="project" value="UniProtKB-KW"/>
</dbReference>
<dbReference type="PRINTS" id="PR00111">
    <property type="entry name" value="ABHYDROLASE"/>
</dbReference>
<reference evidence="2 3" key="1">
    <citation type="submission" date="2015-04" db="EMBL/GenBank/DDBJ databases">
        <title>The draft genome sequence of Roseovarius sp.R12b.</title>
        <authorList>
            <person name="Li G."/>
            <person name="Lai Q."/>
            <person name="Shao Z."/>
            <person name="Yan P."/>
        </authorList>
    </citation>
    <scope>NUCLEOTIDE SEQUENCE [LARGE SCALE GENOMIC DNA]</scope>
    <source>
        <strain evidence="2 3">R12B</strain>
    </source>
</reference>
<gene>
    <name evidence="2" type="ORF">XM53_12970</name>
</gene>
<dbReference type="AlphaFoldDB" id="A0A0T5NTA9"/>
<evidence type="ECO:0000313" key="2">
    <source>
        <dbReference type="EMBL" id="KRS12151.1"/>
    </source>
</evidence>
<dbReference type="Pfam" id="PF00561">
    <property type="entry name" value="Abhydrolase_1"/>
    <property type="match status" value="1"/>
</dbReference>
<evidence type="ECO:0000259" key="1">
    <source>
        <dbReference type="Pfam" id="PF00561"/>
    </source>
</evidence>
<dbReference type="Gene3D" id="3.40.50.1820">
    <property type="entry name" value="alpha/beta hydrolase"/>
    <property type="match status" value="1"/>
</dbReference>
<keyword evidence="2" id="KW-0378">Hydrolase</keyword>
<dbReference type="InterPro" id="IPR000073">
    <property type="entry name" value="AB_hydrolase_1"/>
</dbReference>
<comment type="caution">
    <text evidence="2">The sequence shown here is derived from an EMBL/GenBank/DDBJ whole genome shotgun (WGS) entry which is preliminary data.</text>
</comment>
<dbReference type="Proteomes" id="UP000051295">
    <property type="component" value="Unassembled WGS sequence"/>
</dbReference>
<dbReference type="RefSeq" id="WP_057793979.1">
    <property type="nucleotide sequence ID" value="NZ_LAXJ01000012.1"/>
</dbReference>
<dbReference type="EMBL" id="LAXJ01000012">
    <property type="protein sequence ID" value="KRS12151.1"/>
    <property type="molecule type" value="Genomic_DNA"/>
</dbReference>
<dbReference type="InterPro" id="IPR029058">
    <property type="entry name" value="AB_hydrolase_fold"/>
</dbReference>
<proteinExistence type="predicted"/>